<dbReference type="Proteomes" id="UP000230056">
    <property type="component" value="Chromosome"/>
</dbReference>
<evidence type="ECO:0008006" key="3">
    <source>
        <dbReference type="Google" id="ProtNLM"/>
    </source>
</evidence>
<evidence type="ECO:0000313" key="2">
    <source>
        <dbReference type="Proteomes" id="UP000230056"/>
    </source>
</evidence>
<gene>
    <name evidence="1" type="ORF">CTM72_04825</name>
</gene>
<dbReference type="EMBL" id="CP024699">
    <property type="protein sequence ID" value="ATV59137.1"/>
    <property type="molecule type" value="Genomic_DNA"/>
</dbReference>
<proteinExistence type="predicted"/>
<protein>
    <recommendedName>
        <fullName evidence="3">Antitoxin</fullName>
    </recommendedName>
</protein>
<reference evidence="1 2" key="1">
    <citation type="submission" date="2017-11" db="EMBL/GenBank/DDBJ databases">
        <title>Genome sequencing of Fusobacterium periodonticum KCOM 1261.</title>
        <authorList>
            <person name="Kook J.-K."/>
            <person name="Park S.-N."/>
            <person name="Lim Y.K."/>
        </authorList>
    </citation>
    <scope>NUCLEOTIDE SEQUENCE [LARGE SCALE GENOMIC DNA]</scope>
    <source>
        <strain evidence="1 2">KCOM 1261</strain>
    </source>
</reference>
<sequence length="83" mass="9793">MYSTSFDEIFDKIIGNKKEVVIKRKNKAEDLILLTATRYKEILEKIEELKYYNEIRRRAEDLDAGNGKVHTIAEMEKMLEAIK</sequence>
<organism evidence="1 2">
    <name type="scientific">Fusobacterium pseudoperiodonticum</name>
    <dbReference type="NCBI Taxonomy" id="2663009"/>
    <lineage>
        <taxon>Bacteria</taxon>
        <taxon>Fusobacteriati</taxon>
        <taxon>Fusobacteriota</taxon>
        <taxon>Fusobacteriia</taxon>
        <taxon>Fusobacteriales</taxon>
        <taxon>Fusobacteriaceae</taxon>
        <taxon>Fusobacterium</taxon>
    </lineage>
</organism>
<accession>A0A2D3NUR6</accession>
<dbReference type="RefSeq" id="WP_100024671.1">
    <property type="nucleotide sequence ID" value="NZ_CP024699.1"/>
</dbReference>
<name>A0A2D3NUR6_9FUSO</name>
<dbReference type="AlphaFoldDB" id="A0A2D3NUR6"/>
<evidence type="ECO:0000313" key="1">
    <source>
        <dbReference type="EMBL" id="ATV59137.1"/>
    </source>
</evidence>